<sequence length="388" mass="40084">MTDAARRPAHDRCPGVFDPHPAADGALARIRLLGGTIGPDQMQTVARVAAEFGDGFVELTGRANLQIRGIGDVDAVADALTDAGLVPSSSHEKVRNIEVSAVTGRIGGLGDLRPTAGALDAAIRADAALSELSGRFLFGLDDGHGDIVTRGPDAAAVLRGDPGHGASAADIVLDGEVVGSVTDVADIPAALTAVAADMVEVGGDGRAWRIRDLDAAARAELGARARDRLSAPVDESLPDAPTSPIVGWFTQDDERVLLGAVVELGRLPARLGEFLAAVEAPIVITPDREILLCDLTEGVAETVVRVLAPMGLIFDASSPWAQVSCCAGSPGCAKGLSPVRADVLERVSSGEPITAREHWVGCARGCGTPPGPHLRVEATADGYRREQR</sequence>
<accession>A0A7K3LUC4</accession>
<dbReference type="Proteomes" id="UP000466307">
    <property type="component" value="Unassembled WGS sequence"/>
</dbReference>
<dbReference type="PANTHER" id="PTHR32439:SF9">
    <property type="entry name" value="BLR3264 PROTEIN"/>
    <property type="match status" value="1"/>
</dbReference>
<dbReference type="GO" id="GO:0051539">
    <property type="term" value="F:4 iron, 4 sulfur cluster binding"/>
    <property type="evidence" value="ECO:0007669"/>
    <property type="project" value="UniProtKB-KW"/>
</dbReference>
<evidence type="ECO:0000256" key="2">
    <source>
        <dbReference type="ARBA" id="ARBA00022617"/>
    </source>
</evidence>
<dbReference type="GO" id="GO:0046872">
    <property type="term" value="F:metal ion binding"/>
    <property type="evidence" value="ECO:0007669"/>
    <property type="project" value="UniProtKB-KW"/>
</dbReference>
<keyword evidence="1" id="KW-0004">4Fe-4S</keyword>
<proteinExistence type="predicted"/>
<dbReference type="Gene3D" id="3.30.413.10">
    <property type="entry name" value="Sulfite Reductase Hemoprotein, domain 1"/>
    <property type="match status" value="1"/>
</dbReference>
<dbReference type="RefSeq" id="WP_059035410.1">
    <property type="nucleotide sequence ID" value="NZ_JAADZU010000059.1"/>
</dbReference>
<keyword evidence="9" id="KW-1185">Reference proteome</keyword>
<gene>
    <name evidence="8" type="primary">cobG</name>
    <name evidence="8" type="ORF">GYA93_16600</name>
</gene>
<dbReference type="PANTHER" id="PTHR32439">
    <property type="entry name" value="FERREDOXIN--NITRITE REDUCTASE, CHLOROPLASTIC"/>
    <property type="match status" value="1"/>
</dbReference>
<name>A0A7K3LUC4_9ACTN</name>
<dbReference type="InterPro" id="IPR012798">
    <property type="entry name" value="Cbl_synth_CobG-like"/>
</dbReference>
<dbReference type="NCBIfam" id="TIGR02435">
    <property type="entry name" value="CobG"/>
    <property type="match status" value="1"/>
</dbReference>
<keyword evidence="6" id="KW-0411">Iron-sulfur</keyword>
<comment type="caution">
    <text evidence="8">The sequence shown here is derived from an EMBL/GenBank/DDBJ whole genome shotgun (WGS) entry which is preliminary data.</text>
</comment>
<dbReference type="SUPFAM" id="SSF55124">
    <property type="entry name" value="Nitrite/Sulfite reductase N-terminal domain-like"/>
    <property type="match status" value="2"/>
</dbReference>
<keyword evidence="3" id="KW-0479">Metal-binding</keyword>
<dbReference type="InterPro" id="IPR036136">
    <property type="entry name" value="Nit/Sulf_reduc_fer-like_dom_sf"/>
</dbReference>
<evidence type="ECO:0000256" key="3">
    <source>
        <dbReference type="ARBA" id="ARBA00022723"/>
    </source>
</evidence>
<protein>
    <submittedName>
        <fullName evidence="8">Precorrin-3B synthase</fullName>
        <ecNumber evidence="8">1.14.13.83</ecNumber>
    </submittedName>
</protein>
<evidence type="ECO:0000256" key="4">
    <source>
        <dbReference type="ARBA" id="ARBA00023002"/>
    </source>
</evidence>
<dbReference type="InterPro" id="IPR005117">
    <property type="entry name" value="NiRdtase/SiRdtase_haem-b_fer"/>
</dbReference>
<evidence type="ECO:0000259" key="7">
    <source>
        <dbReference type="Pfam" id="PF03460"/>
    </source>
</evidence>
<evidence type="ECO:0000313" key="8">
    <source>
        <dbReference type="EMBL" id="NDK91187.1"/>
    </source>
</evidence>
<dbReference type="EMBL" id="JAADZU010000059">
    <property type="protein sequence ID" value="NDK91187.1"/>
    <property type="molecule type" value="Genomic_DNA"/>
</dbReference>
<dbReference type="Pfam" id="PF03460">
    <property type="entry name" value="NIR_SIR_ferr"/>
    <property type="match status" value="1"/>
</dbReference>
<evidence type="ECO:0000256" key="6">
    <source>
        <dbReference type="ARBA" id="ARBA00023014"/>
    </source>
</evidence>
<keyword evidence="2" id="KW-0349">Heme</keyword>
<dbReference type="Gene3D" id="3.90.480.10">
    <property type="entry name" value="Sulfite Reductase Hemoprotein,Domain 2"/>
    <property type="match status" value="1"/>
</dbReference>
<organism evidence="8 9">
    <name type="scientific">Gordonia desulfuricans</name>
    <dbReference type="NCBI Taxonomy" id="89051"/>
    <lineage>
        <taxon>Bacteria</taxon>
        <taxon>Bacillati</taxon>
        <taxon>Actinomycetota</taxon>
        <taxon>Actinomycetes</taxon>
        <taxon>Mycobacteriales</taxon>
        <taxon>Gordoniaceae</taxon>
        <taxon>Gordonia</taxon>
    </lineage>
</organism>
<dbReference type="InterPro" id="IPR051329">
    <property type="entry name" value="NIR_SIR_4Fe-4S"/>
</dbReference>
<evidence type="ECO:0000256" key="5">
    <source>
        <dbReference type="ARBA" id="ARBA00023004"/>
    </source>
</evidence>
<dbReference type="InterPro" id="IPR045854">
    <property type="entry name" value="NO2/SO3_Rdtase_4Fe4S_sf"/>
</dbReference>
<dbReference type="EC" id="1.14.13.83" evidence="8"/>
<dbReference type="GO" id="GO:0043818">
    <property type="term" value="F:precorrin-3B synthase activity"/>
    <property type="evidence" value="ECO:0007669"/>
    <property type="project" value="UniProtKB-EC"/>
</dbReference>
<dbReference type="AlphaFoldDB" id="A0A7K3LUC4"/>
<reference evidence="8 9" key="1">
    <citation type="submission" date="2020-01" db="EMBL/GenBank/DDBJ databases">
        <title>Investigation of new actinobacteria for the biodesulphurisation of diesel fuel.</title>
        <authorList>
            <person name="Athi Narayanan S.M."/>
        </authorList>
    </citation>
    <scope>NUCLEOTIDE SEQUENCE [LARGE SCALE GENOMIC DNA]</scope>
    <source>
        <strain evidence="8 9">213E</strain>
    </source>
</reference>
<evidence type="ECO:0000256" key="1">
    <source>
        <dbReference type="ARBA" id="ARBA00022485"/>
    </source>
</evidence>
<keyword evidence="4 8" id="KW-0560">Oxidoreductase</keyword>
<keyword evidence="5" id="KW-0408">Iron</keyword>
<feature type="domain" description="Nitrite/Sulfite reductase ferredoxin-like" evidence="7">
    <location>
        <begin position="24"/>
        <end position="81"/>
    </location>
</feature>
<evidence type="ECO:0000313" key="9">
    <source>
        <dbReference type="Proteomes" id="UP000466307"/>
    </source>
</evidence>